<feature type="transmembrane region" description="Helical" evidence="12">
    <location>
        <begin position="29"/>
        <end position="49"/>
    </location>
</feature>
<evidence type="ECO:0000256" key="9">
    <source>
        <dbReference type="ARBA" id="ARBA00022989"/>
    </source>
</evidence>
<dbReference type="InterPro" id="IPR002429">
    <property type="entry name" value="CcO_II-like_C"/>
</dbReference>
<evidence type="ECO:0000256" key="7">
    <source>
        <dbReference type="ARBA" id="ARBA00022967"/>
    </source>
</evidence>
<comment type="subcellular location">
    <subcellularLocation>
        <location evidence="1">Membrane</location>
        <topology evidence="1">Multi-pass membrane protein</topology>
    </subcellularLocation>
</comment>
<feature type="domain" description="Cytochrome oxidase subunit II transmembrane region profile" evidence="14">
    <location>
        <begin position="1"/>
        <end position="96"/>
    </location>
</feature>
<dbReference type="PROSITE" id="PS50857">
    <property type="entry name" value="COX2_CUA"/>
    <property type="match status" value="1"/>
</dbReference>
<dbReference type="EMBL" id="JBHSZG010000002">
    <property type="protein sequence ID" value="MFC7137601.1"/>
    <property type="molecule type" value="Genomic_DNA"/>
</dbReference>
<dbReference type="InterPro" id="IPR036257">
    <property type="entry name" value="Cyt_c_oxidase_su2_TM_sf"/>
</dbReference>
<accession>A0ABD5XUM2</accession>
<dbReference type="PROSITE" id="PS50999">
    <property type="entry name" value="COX2_TM"/>
    <property type="match status" value="1"/>
</dbReference>
<keyword evidence="5" id="KW-0679">Respiratory chain</keyword>
<dbReference type="EC" id="7.1.1.9" evidence="3"/>
<evidence type="ECO:0000313" key="15">
    <source>
        <dbReference type="EMBL" id="MFC7137601.1"/>
    </source>
</evidence>
<dbReference type="Pfam" id="PF02790">
    <property type="entry name" value="COX2_TM"/>
    <property type="match status" value="1"/>
</dbReference>
<keyword evidence="10 12" id="KW-0472">Membrane</keyword>
<reference evidence="15 16" key="1">
    <citation type="journal article" date="2019" name="Int. J. Syst. Evol. Microbiol.">
        <title>The Global Catalogue of Microorganisms (GCM) 10K type strain sequencing project: providing services to taxonomists for standard genome sequencing and annotation.</title>
        <authorList>
            <consortium name="The Broad Institute Genomics Platform"/>
            <consortium name="The Broad Institute Genome Sequencing Center for Infectious Disease"/>
            <person name="Wu L."/>
            <person name="Ma J."/>
        </authorList>
    </citation>
    <scope>NUCLEOTIDE SEQUENCE [LARGE SCALE GENOMIC DNA]</scope>
    <source>
        <strain evidence="15 16">DT92</strain>
    </source>
</reference>
<dbReference type="SUPFAM" id="SSF49503">
    <property type="entry name" value="Cupredoxins"/>
    <property type="match status" value="1"/>
</dbReference>
<dbReference type="SUPFAM" id="SSF81464">
    <property type="entry name" value="Cytochrome c oxidase subunit II-like, transmembrane region"/>
    <property type="match status" value="1"/>
</dbReference>
<proteinExistence type="inferred from homology"/>
<dbReference type="AlphaFoldDB" id="A0ABD5XUM2"/>
<feature type="domain" description="Cytochrome oxidase subunit II copper A binding" evidence="13">
    <location>
        <begin position="108"/>
        <end position="153"/>
    </location>
</feature>
<evidence type="ECO:0000256" key="12">
    <source>
        <dbReference type="SAM" id="Phobius"/>
    </source>
</evidence>
<dbReference type="Gene3D" id="2.60.40.420">
    <property type="entry name" value="Cupredoxins - blue copper proteins"/>
    <property type="match status" value="1"/>
</dbReference>
<evidence type="ECO:0000259" key="14">
    <source>
        <dbReference type="PROSITE" id="PS50999"/>
    </source>
</evidence>
<evidence type="ECO:0000256" key="8">
    <source>
        <dbReference type="ARBA" id="ARBA00022982"/>
    </source>
</evidence>
<keyword evidence="7" id="KW-1278">Translocase</keyword>
<keyword evidence="8" id="KW-0249">Electron transport</keyword>
<keyword evidence="4" id="KW-0813">Transport</keyword>
<gene>
    <name evidence="15" type="ORF">ACFQRB_16400</name>
</gene>
<name>A0ABD5XUM2_9EURY</name>
<evidence type="ECO:0000256" key="4">
    <source>
        <dbReference type="ARBA" id="ARBA00022448"/>
    </source>
</evidence>
<dbReference type="Proteomes" id="UP001596368">
    <property type="component" value="Unassembled WGS sequence"/>
</dbReference>
<evidence type="ECO:0000256" key="1">
    <source>
        <dbReference type="ARBA" id="ARBA00004141"/>
    </source>
</evidence>
<evidence type="ECO:0000313" key="16">
    <source>
        <dbReference type="Proteomes" id="UP001596368"/>
    </source>
</evidence>
<keyword evidence="9 12" id="KW-1133">Transmembrane helix</keyword>
<keyword evidence="16" id="KW-1185">Reference proteome</keyword>
<evidence type="ECO:0000256" key="2">
    <source>
        <dbReference type="ARBA" id="ARBA00007866"/>
    </source>
</evidence>
<dbReference type="Gene3D" id="1.10.287.90">
    <property type="match status" value="1"/>
</dbReference>
<sequence>MALVATLAAAPAAAQSVNRAAIDNLNEQLLYVALPLVLFVEITLLYAVYRFRDNDDPKPTTKDSPLEITWTAVTGIILLFVGISAYFVLANPYITPAAASGPTVETQGDPVEIDVVAYQWGWEFRYPDANVTTQGEVVVPRGRDASSRCTPAT</sequence>
<dbReference type="InterPro" id="IPR011759">
    <property type="entry name" value="Cyt_c_oxidase_su2_TM_dom"/>
</dbReference>
<organism evidence="15 16">
    <name type="scientific">Halobaculum litoreum</name>
    <dbReference type="NCBI Taxonomy" id="3031998"/>
    <lineage>
        <taxon>Archaea</taxon>
        <taxon>Methanobacteriati</taxon>
        <taxon>Methanobacteriota</taxon>
        <taxon>Stenosarchaea group</taxon>
        <taxon>Halobacteria</taxon>
        <taxon>Halobacteriales</taxon>
        <taxon>Haloferacaceae</taxon>
        <taxon>Halobaculum</taxon>
    </lineage>
</organism>
<comment type="similarity">
    <text evidence="2">Belongs to the cytochrome c oxidase subunit 2 family.</text>
</comment>
<dbReference type="GO" id="GO:0004129">
    <property type="term" value="F:cytochrome-c oxidase activity"/>
    <property type="evidence" value="ECO:0007669"/>
    <property type="project" value="UniProtKB-EC"/>
</dbReference>
<comment type="caution">
    <text evidence="15">The sequence shown here is derived from an EMBL/GenBank/DDBJ whole genome shotgun (WGS) entry which is preliminary data.</text>
</comment>
<evidence type="ECO:0000256" key="6">
    <source>
        <dbReference type="ARBA" id="ARBA00022692"/>
    </source>
</evidence>
<evidence type="ECO:0000256" key="11">
    <source>
        <dbReference type="ARBA" id="ARBA00031389"/>
    </source>
</evidence>
<evidence type="ECO:0000256" key="10">
    <source>
        <dbReference type="ARBA" id="ARBA00023136"/>
    </source>
</evidence>
<evidence type="ECO:0000256" key="5">
    <source>
        <dbReference type="ARBA" id="ARBA00022660"/>
    </source>
</evidence>
<dbReference type="InterPro" id="IPR045187">
    <property type="entry name" value="CcO_II"/>
</dbReference>
<dbReference type="InterPro" id="IPR008972">
    <property type="entry name" value="Cupredoxin"/>
</dbReference>
<keyword evidence="6 12" id="KW-0812">Transmembrane</keyword>
<evidence type="ECO:0000259" key="13">
    <source>
        <dbReference type="PROSITE" id="PS50857"/>
    </source>
</evidence>
<evidence type="ECO:0000256" key="3">
    <source>
        <dbReference type="ARBA" id="ARBA00012949"/>
    </source>
</evidence>
<dbReference type="GO" id="GO:0016020">
    <property type="term" value="C:membrane"/>
    <property type="evidence" value="ECO:0007669"/>
    <property type="project" value="UniProtKB-SubCell"/>
</dbReference>
<dbReference type="PANTHER" id="PTHR22888:SF9">
    <property type="entry name" value="CYTOCHROME C OXIDASE SUBUNIT 2"/>
    <property type="match status" value="1"/>
</dbReference>
<protein>
    <recommendedName>
        <fullName evidence="3">cytochrome-c oxidase</fullName>
        <ecNumber evidence="3">7.1.1.9</ecNumber>
    </recommendedName>
    <alternativeName>
        <fullName evidence="11">Cytochrome c oxidase polypeptide II</fullName>
    </alternativeName>
</protein>
<feature type="transmembrane region" description="Helical" evidence="12">
    <location>
        <begin position="70"/>
        <end position="89"/>
    </location>
</feature>
<dbReference type="PANTHER" id="PTHR22888">
    <property type="entry name" value="CYTOCHROME C OXIDASE, SUBUNIT II"/>
    <property type="match status" value="1"/>
</dbReference>